<keyword evidence="2" id="KW-1185">Reference proteome</keyword>
<evidence type="ECO:0000313" key="1">
    <source>
        <dbReference type="EMBL" id="KAF9892804.1"/>
    </source>
</evidence>
<proteinExistence type="predicted"/>
<sequence length="353" mass="40151">MSPFSTQLCELVDIYSVIRSCRLLRQRIRQHESHIAQAYLHVRRQQNKYTTEVDIEIDPSPGDDLAFIADLFPPPPPQYTNNNSMDDRPDYSFGYMADLTRCWTTCIRLSYYLAEYVVQQHLQADQIVRQLWSSSKTEKELVYSKGVGRLQSQLLSSIAYLILFLETTATTTDHLTQVQVTRHESLQTQESILQQPPFSSTQVLLSAHHCMHLLCSTVRRMMAPEIPPSSTEHWLSLLLTTSTLERILDFFIAAAADESAKGVVAGNPRASFPPAWTRRMEFMWRMRRDWGEFVGGGSSGAAAPPPRLDEIWFEAARRELRRRGAIPHRCEAAVPILHGSVVVLRCELCDDGG</sequence>
<evidence type="ECO:0000313" key="2">
    <source>
        <dbReference type="Proteomes" id="UP001194746"/>
    </source>
</evidence>
<reference evidence="1" key="1">
    <citation type="journal article" date="2019" name="Beilstein J. Org. Chem.">
        <title>Nanangenines: drimane sesquiterpenoids as the dominant metabolite cohort of a novel Australian fungus, Aspergillus nanangensis.</title>
        <authorList>
            <person name="Lacey H.J."/>
            <person name="Gilchrist C.L.M."/>
            <person name="Crombie A."/>
            <person name="Kalaitzis J.A."/>
            <person name="Vuong D."/>
            <person name="Rutledge P.J."/>
            <person name="Turner P."/>
            <person name="Pitt J.I."/>
            <person name="Lacey E."/>
            <person name="Chooi Y.H."/>
            <person name="Piggott A.M."/>
        </authorList>
    </citation>
    <scope>NUCLEOTIDE SEQUENCE</scope>
    <source>
        <strain evidence="1">MST-FP2251</strain>
    </source>
</reference>
<comment type="caution">
    <text evidence="1">The sequence shown here is derived from an EMBL/GenBank/DDBJ whole genome shotgun (WGS) entry which is preliminary data.</text>
</comment>
<accession>A0AAD4CU80</accession>
<name>A0AAD4CU80_ASPNN</name>
<gene>
    <name evidence="1" type="ORF">FE257_000393</name>
</gene>
<organism evidence="1 2">
    <name type="scientific">Aspergillus nanangensis</name>
    <dbReference type="NCBI Taxonomy" id="2582783"/>
    <lineage>
        <taxon>Eukaryota</taxon>
        <taxon>Fungi</taxon>
        <taxon>Dikarya</taxon>
        <taxon>Ascomycota</taxon>
        <taxon>Pezizomycotina</taxon>
        <taxon>Eurotiomycetes</taxon>
        <taxon>Eurotiomycetidae</taxon>
        <taxon>Eurotiales</taxon>
        <taxon>Aspergillaceae</taxon>
        <taxon>Aspergillus</taxon>
        <taxon>Aspergillus subgen. Circumdati</taxon>
    </lineage>
</organism>
<reference evidence="1" key="2">
    <citation type="submission" date="2020-02" db="EMBL/GenBank/DDBJ databases">
        <authorList>
            <person name="Gilchrist C.L.M."/>
            <person name="Chooi Y.-H."/>
        </authorList>
    </citation>
    <scope>NUCLEOTIDE SEQUENCE</scope>
    <source>
        <strain evidence="1">MST-FP2251</strain>
    </source>
</reference>
<dbReference type="EMBL" id="VCAU01000010">
    <property type="protein sequence ID" value="KAF9892804.1"/>
    <property type="molecule type" value="Genomic_DNA"/>
</dbReference>
<dbReference type="AlphaFoldDB" id="A0AAD4CU80"/>
<dbReference type="Proteomes" id="UP001194746">
    <property type="component" value="Unassembled WGS sequence"/>
</dbReference>
<protein>
    <submittedName>
        <fullName evidence="1">Uncharacterized protein</fullName>
    </submittedName>
</protein>